<dbReference type="OrthoDB" id="3424744at2"/>
<feature type="transmembrane region" description="Helical" evidence="1">
    <location>
        <begin position="156"/>
        <end position="175"/>
    </location>
</feature>
<feature type="transmembrane region" description="Helical" evidence="1">
    <location>
        <begin position="113"/>
        <end position="135"/>
    </location>
</feature>
<dbReference type="EMBL" id="SHKY01000001">
    <property type="protein sequence ID" value="RZU54066.1"/>
    <property type="molecule type" value="Genomic_DNA"/>
</dbReference>
<dbReference type="Proteomes" id="UP000292564">
    <property type="component" value="Unassembled WGS sequence"/>
</dbReference>
<evidence type="ECO:0000256" key="1">
    <source>
        <dbReference type="SAM" id="Phobius"/>
    </source>
</evidence>
<feature type="transmembrane region" description="Helical" evidence="1">
    <location>
        <begin position="85"/>
        <end position="107"/>
    </location>
</feature>
<proteinExistence type="predicted"/>
<name>A0A4V2G7W2_9ACTN</name>
<evidence type="ECO:0000313" key="3">
    <source>
        <dbReference type="Proteomes" id="UP000292564"/>
    </source>
</evidence>
<feature type="transmembrane region" description="Helical" evidence="1">
    <location>
        <begin position="209"/>
        <end position="227"/>
    </location>
</feature>
<reference evidence="2 3" key="1">
    <citation type="submission" date="2019-02" db="EMBL/GenBank/DDBJ databases">
        <title>Sequencing the genomes of 1000 actinobacteria strains.</title>
        <authorList>
            <person name="Klenk H.-P."/>
        </authorList>
    </citation>
    <scope>NUCLEOTIDE SEQUENCE [LARGE SCALE GENOMIC DNA]</scope>
    <source>
        <strain evidence="2 3">DSM 45162</strain>
    </source>
</reference>
<protein>
    <submittedName>
        <fullName evidence="2">Uncharacterized protein</fullName>
    </submittedName>
</protein>
<gene>
    <name evidence="2" type="ORF">EV385_6003</name>
</gene>
<keyword evidence="3" id="KW-1185">Reference proteome</keyword>
<dbReference type="RefSeq" id="WP_130512474.1">
    <property type="nucleotide sequence ID" value="NZ_SHKY01000001.1"/>
</dbReference>
<feature type="transmembrane region" description="Helical" evidence="1">
    <location>
        <begin position="181"/>
        <end position="202"/>
    </location>
</feature>
<comment type="caution">
    <text evidence="2">The sequence shown here is derived from an EMBL/GenBank/DDBJ whole genome shotgun (WGS) entry which is preliminary data.</text>
</comment>
<keyword evidence="1" id="KW-0812">Transmembrane</keyword>
<accession>A0A4V2G7W2</accession>
<organism evidence="2 3">
    <name type="scientific">Krasilnikovia cinnamomea</name>
    <dbReference type="NCBI Taxonomy" id="349313"/>
    <lineage>
        <taxon>Bacteria</taxon>
        <taxon>Bacillati</taxon>
        <taxon>Actinomycetota</taxon>
        <taxon>Actinomycetes</taxon>
        <taxon>Micromonosporales</taxon>
        <taxon>Micromonosporaceae</taxon>
        <taxon>Krasilnikovia</taxon>
    </lineage>
</organism>
<keyword evidence="1" id="KW-0472">Membrane</keyword>
<keyword evidence="1" id="KW-1133">Transmembrane helix</keyword>
<dbReference type="AlphaFoldDB" id="A0A4V2G7W2"/>
<sequence>MTTHPGLPVLARYAGDGDGLDEATVWSIEVHLETCADCRARLAGCATDDTRALLERVAVGLDRDIAAGPAPVRRPRPWSAVRRRWLVWTLLPWLTMTVSVLGCAALLDSLRPGLPSLVLLLAPVAPLPGVAVAWSRRHDPAWELVAGTPAAGATMLLRRTLTVLAVVVPVLALAGAHTGTALALVLLPCLAFTAAALALGTVVGVRRAAVGLAAVWALAVVLPSLAATRLPVLLAPGSAVVWALGTVALAGFAATRADGFRRLSSRN</sequence>
<feature type="transmembrane region" description="Helical" evidence="1">
    <location>
        <begin position="233"/>
        <end position="254"/>
    </location>
</feature>
<evidence type="ECO:0000313" key="2">
    <source>
        <dbReference type="EMBL" id="RZU54066.1"/>
    </source>
</evidence>